<name>A0A8H7VRY3_9FUNG</name>
<protein>
    <recommendedName>
        <fullName evidence="3">Zn(2)-C6 fungal-type domain-containing protein</fullName>
    </recommendedName>
</protein>
<reference evidence="4 5" key="1">
    <citation type="submission" date="2020-12" db="EMBL/GenBank/DDBJ databases">
        <title>Metabolic potential, ecology and presence of endohyphal bacteria is reflected in genomic diversity of Mucoromycotina.</title>
        <authorList>
            <person name="Muszewska A."/>
            <person name="Okrasinska A."/>
            <person name="Steczkiewicz K."/>
            <person name="Drgas O."/>
            <person name="Orlowska M."/>
            <person name="Perlinska-Lenart U."/>
            <person name="Aleksandrzak-Piekarczyk T."/>
            <person name="Szatraj K."/>
            <person name="Zielenkiewicz U."/>
            <person name="Pilsyk S."/>
            <person name="Malc E."/>
            <person name="Mieczkowski P."/>
            <person name="Kruszewska J.S."/>
            <person name="Biernat P."/>
            <person name="Pawlowska J."/>
        </authorList>
    </citation>
    <scope>NUCLEOTIDE SEQUENCE [LARGE SCALE GENOMIC DNA]</scope>
    <source>
        <strain evidence="4 5">CBS 142.35</strain>
    </source>
</reference>
<dbReference type="PANTHER" id="PTHR46910:SF40">
    <property type="entry name" value="ZN(II)2CYS6 TRANSCRIPTION FACTOR (EUROFUNG)"/>
    <property type="match status" value="1"/>
</dbReference>
<dbReference type="InterPro" id="IPR001138">
    <property type="entry name" value="Zn2Cys6_DnaBD"/>
</dbReference>
<dbReference type="CDD" id="cd12148">
    <property type="entry name" value="fungal_TF_MHR"/>
    <property type="match status" value="1"/>
</dbReference>
<feature type="coiled-coil region" evidence="2">
    <location>
        <begin position="51"/>
        <end position="78"/>
    </location>
</feature>
<dbReference type="GO" id="GO:0008270">
    <property type="term" value="F:zinc ion binding"/>
    <property type="evidence" value="ECO:0007669"/>
    <property type="project" value="InterPro"/>
</dbReference>
<evidence type="ECO:0000256" key="2">
    <source>
        <dbReference type="SAM" id="Coils"/>
    </source>
</evidence>
<keyword evidence="2" id="KW-0175">Coiled coil</keyword>
<dbReference type="GO" id="GO:0000981">
    <property type="term" value="F:DNA-binding transcription factor activity, RNA polymerase II-specific"/>
    <property type="evidence" value="ECO:0007669"/>
    <property type="project" value="InterPro"/>
</dbReference>
<comment type="caution">
    <text evidence="4">The sequence shown here is derived from an EMBL/GenBank/DDBJ whole genome shotgun (WGS) entry which is preliminary data.</text>
</comment>
<dbReference type="Proteomes" id="UP000646827">
    <property type="component" value="Unassembled WGS sequence"/>
</dbReference>
<sequence length="601" mass="69921">MSRNKKPCTYCKKRRRKCIFDSNNNSDGCKLCMQMNVDCIPCDPVEECLPVRDGNKAVQQWQKEIKQLESDLQSMQHLVRNVDYYNNNYYKHINHEVDNGNINNFEWRLRVVNGCIRLDSRIRNIEELLIYHQATIRYLSPFQPFFQFDRIQFKNMPRSIPVVSTALIARYAKPPNTPRHTIMDYPEGFKTKNNSTLYNTTTLLKQTMDELITLYLDRYNQFVGLIHAPSFLKHYHTLEDPLSSPMVLAVCIDTIAYFYPRLKYSTEEKRQLAEFFYTRCRDLLLDMYDDPEYRLQAIISTTLLMQYLLEVLLEFAEARRLLTVAYLASHEVDLNKLSKVEYAIFQRHRVALEIYISQTDVILHDRYDCSIVNFTNVNIHEDDSPAVASYFAMYKAIFALIKTPYMANILEQLSVAIIHGKSFESNLDQILLFEHVLTSWWKELPQEFLICDQPFDLSTGLNAVERVTSSTQLAPFAVLHVITAIVQSVLLKPRFDNDDDSSEISGYNEDIINIIREKALSMTLCSIQLLVYMMKKHIEVDIEAIPIIPTNHHISRSGSLLESFVATLKHNPLSVYEKYPMPKLAMISDILYTCFSQLGST</sequence>
<accession>A0A8H7VRY3</accession>
<evidence type="ECO:0000259" key="3">
    <source>
        <dbReference type="PROSITE" id="PS00463"/>
    </source>
</evidence>
<evidence type="ECO:0000256" key="1">
    <source>
        <dbReference type="ARBA" id="ARBA00023242"/>
    </source>
</evidence>
<evidence type="ECO:0000313" key="4">
    <source>
        <dbReference type="EMBL" id="KAG2226568.1"/>
    </source>
</evidence>
<dbReference type="CDD" id="cd00067">
    <property type="entry name" value="GAL4"/>
    <property type="match status" value="1"/>
</dbReference>
<evidence type="ECO:0000313" key="5">
    <source>
        <dbReference type="Proteomes" id="UP000646827"/>
    </source>
</evidence>
<dbReference type="EMBL" id="JAEPRB010000015">
    <property type="protein sequence ID" value="KAG2226568.1"/>
    <property type="molecule type" value="Genomic_DNA"/>
</dbReference>
<dbReference type="PROSITE" id="PS00463">
    <property type="entry name" value="ZN2_CY6_FUNGAL_1"/>
    <property type="match status" value="1"/>
</dbReference>
<feature type="domain" description="Zn(2)-C6 fungal-type" evidence="3">
    <location>
        <begin position="7"/>
        <end position="39"/>
    </location>
</feature>
<dbReference type="PANTHER" id="PTHR46910">
    <property type="entry name" value="TRANSCRIPTION FACTOR PDR1"/>
    <property type="match status" value="1"/>
</dbReference>
<dbReference type="AlphaFoldDB" id="A0A8H7VRY3"/>
<keyword evidence="1" id="KW-0539">Nucleus</keyword>
<dbReference type="InterPro" id="IPR050987">
    <property type="entry name" value="AtrR-like"/>
</dbReference>
<organism evidence="4 5">
    <name type="scientific">Circinella minor</name>
    <dbReference type="NCBI Taxonomy" id="1195481"/>
    <lineage>
        <taxon>Eukaryota</taxon>
        <taxon>Fungi</taxon>
        <taxon>Fungi incertae sedis</taxon>
        <taxon>Mucoromycota</taxon>
        <taxon>Mucoromycotina</taxon>
        <taxon>Mucoromycetes</taxon>
        <taxon>Mucorales</taxon>
        <taxon>Lichtheimiaceae</taxon>
        <taxon>Circinella</taxon>
    </lineage>
</organism>
<gene>
    <name evidence="4" type="ORF">INT45_005054</name>
</gene>
<keyword evidence="5" id="KW-1185">Reference proteome</keyword>
<proteinExistence type="predicted"/>
<dbReference type="OrthoDB" id="2369992at2759"/>